<dbReference type="Proteomes" id="UP001246372">
    <property type="component" value="Unassembled WGS sequence"/>
</dbReference>
<accession>A0ABU3PDZ3</accession>
<dbReference type="Pfam" id="PF11655">
    <property type="entry name" value="DUF2589"/>
    <property type="match status" value="2"/>
</dbReference>
<dbReference type="EMBL" id="JAVXZY010000006">
    <property type="protein sequence ID" value="MDT9000779.1"/>
    <property type="molecule type" value="Genomic_DNA"/>
</dbReference>
<dbReference type="InterPro" id="IPR024510">
    <property type="entry name" value="DUF2589"/>
</dbReference>
<proteinExistence type="predicted"/>
<reference evidence="1" key="1">
    <citation type="submission" date="2023-09" db="EMBL/GenBank/DDBJ databases">
        <title>Paucibacter sp. APW11 Genome sequencing and assembly.</title>
        <authorList>
            <person name="Kim I."/>
        </authorList>
    </citation>
    <scope>NUCLEOTIDE SEQUENCE</scope>
    <source>
        <strain evidence="1">APW11</strain>
    </source>
</reference>
<organism evidence="1 2">
    <name type="scientific">Roseateles aquae</name>
    <dbReference type="NCBI Taxonomy" id="3077235"/>
    <lineage>
        <taxon>Bacteria</taxon>
        <taxon>Pseudomonadati</taxon>
        <taxon>Pseudomonadota</taxon>
        <taxon>Betaproteobacteria</taxon>
        <taxon>Burkholderiales</taxon>
        <taxon>Sphaerotilaceae</taxon>
        <taxon>Roseateles</taxon>
    </lineage>
</organism>
<comment type="caution">
    <text evidence="1">The sequence shown here is derived from an EMBL/GenBank/DDBJ whole genome shotgun (WGS) entry which is preliminary data.</text>
</comment>
<protein>
    <submittedName>
        <fullName evidence="1">DUF2589 domain-containing protein</fullName>
    </submittedName>
</protein>
<sequence>MPSPGQELSSIDFASMIGGPLNAVINAQAQAALSSVNFIKSVGFEPNITDANGVTTPGKPIYVAFKYPKEVAAFQPARDELTSITVGAAGAGYSSEPTVTLIGGGGSGASAVASISNGAVTAITVTSKGSGYTTAPTVTLSGGEPTTPATATATVTHTDAVAAQIQEMKLEVPILTMLPIPFITIDLVKIDFHAKITSVEFTKTDESLGVNADLTVQQGWPGGSAKLNVAVAYQKSNSQGASVDRSYSLDISVQASQAETPAGLDRILGILEKSMFERPLGAPAPVVRLPA</sequence>
<keyword evidence="2" id="KW-1185">Reference proteome</keyword>
<gene>
    <name evidence="1" type="ORF">RQP53_15995</name>
</gene>
<dbReference type="RefSeq" id="WP_315651661.1">
    <property type="nucleotide sequence ID" value="NZ_JAVXZY010000006.1"/>
</dbReference>
<evidence type="ECO:0000313" key="1">
    <source>
        <dbReference type="EMBL" id="MDT9000779.1"/>
    </source>
</evidence>
<name>A0ABU3PDZ3_9BURK</name>
<evidence type="ECO:0000313" key="2">
    <source>
        <dbReference type="Proteomes" id="UP001246372"/>
    </source>
</evidence>